<evidence type="ECO:0000256" key="1">
    <source>
        <dbReference type="SAM" id="Coils"/>
    </source>
</evidence>
<dbReference type="EnsemblMetazoa" id="GBRI028770-RA">
    <property type="protein sequence ID" value="GBRI028770-PA"/>
    <property type="gene ID" value="GBRI028770"/>
</dbReference>
<dbReference type="VEuPathDB" id="VectorBase:GBRI028770"/>
<accession>A0A1A9WQW0</accession>
<sequence>MSSSDTENSEKCEKSAKSKRFIQKTTKELKELEEEKLYQYIECLHGVLNRNERKLKKYKGKTKKLQKRFCLWKLRLNKVCNILKFQLAMPLALWTRCVKQPKKLKISVILFMNQRQDCIMTKIRDTTTMRSMDCIMTVTLDAIIVTMMRKIPLNFIRKFKFNPQQQRLKFQFKFVPSNNLMRNLFSRTSPVRIT</sequence>
<keyword evidence="3" id="KW-1185">Reference proteome</keyword>
<dbReference type="Proteomes" id="UP000091820">
    <property type="component" value="Unassembled WGS sequence"/>
</dbReference>
<reference evidence="2" key="2">
    <citation type="submission" date="2020-05" db="UniProtKB">
        <authorList>
            <consortium name="EnsemblMetazoa"/>
        </authorList>
    </citation>
    <scope>IDENTIFICATION</scope>
    <source>
        <strain evidence="2">IAEA</strain>
    </source>
</reference>
<name>A0A1A9WQW0_9MUSC</name>
<evidence type="ECO:0000313" key="2">
    <source>
        <dbReference type="EnsemblMetazoa" id="GBRI028770-PA"/>
    </source>
</evidence>
<reference evidence="3" key="1">
    <citation type="submission" date="2014-03" db="EMBL/GenBank/DDBJ databases">
        <authorList>
            <person name="Aksoy S."/>
            <person name="Warren W."/>
            <person name="Wilson R.K."/>
        </authorList>
    </citation>
    <scope>NUCLEOTIDE SEQUENCE [LARGE SCALE GENOMIC DNA]</scope>
    <source>
        <strain evidence="3">IAEA</strain>
    </source>
</reference>
<organism evidence="2 3">
    <name type="scientific">Glossina brevipalpis</name>
    <dbReference type="NCBI Taxonomy" id="37001"/>
    <lineage>
        <taxon>Eukaryota</taxon>
        <taxon>Metazoa</taxon>
        <taxon>Ecdysozoa</taxon>
        <taxon>Arthropoda</taxon>
        <taxon>Hexapoda</taxon>
        <taxon>Insecta</taxon>
        <taxon>Pterygota</taxon>
        <taxon>Neoptera</taxon>
        <taxon>Endopterygota</taxon>
        <taxon>Diptera</taxon>
        <taxon>Brachycera</taxon>
        <taxon>Muscomorpha</taxon>
        <taxon>Hippoboscoidea</taxon>
        <taxon>Glossinidae</taxon>
        <taxon>Glossina</taxon>
    </lineage>
</organism>
<evidence type="ECO:0000313" key="3">
    <source>
        <dbReference type="Proteomes" id="UP000091820"/>
    </source>
</evidence>
<feature type="coiled-coil region" evidence="1">
    <location>
        <begin position="15"/>
        <end position="68"/>
    </location>
</feature>
<proteinExistence type="predicted"/>
<dbReference type="AlphaFoldDB" id="A0A1A9WQW0"/>
<keyword evidence="1" id="KW-0175">Coiled coil</keyword>
<dbReference type="STRING" id="37001.A0A1A9WQW0"/>
<protein>
    <submittedName>
        <fullName evidence="2">Uncharacterized protein</fullName>
    </submittedName>
</protein>